<comment type="caution">
    <text evidence="1">The sequence shown here is derived from an EMBL/GenBank/DDBJ whole genome shotgun (WGS) entry which is preliminary data.</text>
</comment>
<gene>
    <name evidence="1" type="ORF">LJD61_01990</name>
</gene>
<dbReference type="Proteomes" id="UP001651880">
    <property type="component" value="Unassembled WGS sequence"/>
</dbReference>
<dbReference type="RefSeq" id="WP_255225809.1">
    <property type="nucleotide sequence ID" value="NZ_JAJEKE010000001.1"/>
</dbReference>
<keyword evidence="2" id="KW-1185">Reference proteome</keyword>
<dbReference type="EMBL" id="JAJEKE010000001">
    <property type="protein sequence ID" value="MCQ1528320.1"/>
    <property type="molecule type" value="Genomic_DNA"/>
</dbReference>
<organism evidence="1 2">
    <name type="scientific">Lutispora saccharofermentans</name>
    <dbReference type="NCBI Taxonomy" id="3024236"/>
    <lineage>
        <taxon>Bacteria</taxon>
        <taxon>Bacillati</taxon>
        <taxon>Bacillota</taxon>
        <taxon>Clostridia</taxon>
        <taxon>Lutisporales</taxon>
        <taxon>Lutisporaceae</taxon>
        <taxon>Lutispora</taxon>
    </lineage>
</organism>
<evidence type="ECO:0000313" key="1">
    <source>
        <dbReference type="EMBL" id="MCQ1528320.1"/>
    </source>
</evidence>
<proteinExistence type="predicted"/>
<name>A0ABT1NAN4_9FIRM</name>
<reference evidence="1 2" key="1">
    <citation type="submission" date="2021-10" db="EMBL/GenBank/DDBJ databases">
        <title>Lutispora strain m25 sp. nov., a thermophilic, non-spore-forming bacterium isolated from a lab-scale methanogenic bioreactor digesting anaerobic sludge.</title>
        <authorList>
            <person name="El Houari A."/>
            <person name="Mcdonald J."/>
        </authorList>
    </citation>
    <scope>NUCLEOTIDE SEQUENCE [LARGE SCALE GENOMIC DNA]</scope>
    <source>
        <strain evidence="2">m25</strain>
    </source>
</reference>
<accession>A0ABT1NAN4</accession>
<protein>
    <submittedName>
        <fullName evidence="1">Uncharacterized protein</fullName>
    </submittedName>
</protein>
<sequence>MCTPIVPDRCGQLPGPEIVKFPFEPVQTTIDDFVEITDEDFDIPF</sequence>
<evidence type="ECO:0000313" key="2">
    <source>
        <dbReference type="Proteomes" id="UP001651880"/>
    </source>
</evidence>